<dbReference type="Proteomes" id="UP000270094">
    <property type="component" value="Unassembled WGS sequence"/>
</dbReference>
<evidence type="ECO:0000313" key="1">
    <source>
        <dbReference type="EMBL" id="VDM72687.1"/>
    </source>
</evidence>
<keyword evidence="2" id="KW-1185">Reference proteome</keyword>
<organism evidence="1 2">
    <name type="scientific">Strongylus vulgaris</name>
    <name type="common">Blood worm</name>
    <dbReference type="NCBI Taxonomy" id="40348"/>
    <lineage>
        <taxon>Eukaryota</taxon>
        <taxon>Metazoa</taxon>
        <taxon>Ecdysozoa</taxon>
        <taxon>Nematoda</taxon>
        <taxon>Chromadorea</taxon>
        <taxon>Rhabditida</taxon>
        <taxon>Rhabditina</taxon>
        <taxon>Rhabditomorpha</taxon>
        <taxon>Strongyloidea</taxon>
        <taxon>Strongylidae</taxon>
        <taxon>Strongylus</taxon>
    </lineage>
</organism>
<dbReference type="AlphaFoldDB" id="A0A3P7J926"/>
<accession>A0A3P7J926</accession>
<sequence>MRVKIVNRWIGESCEQRQRAREDVEDVHGAEGAKHSRCERAHGIRRALGQRCRGQAGIGAAEMAFPIEGPAVVTEIEERFRGGREDGSDLGSMTEVCRNVLITPRLSVCVVSNLVGTVNRC</sequence>
<evidence type="ECO:0000313" key="2">
    <source>
        <dbReference type="Proteomes" id="UP000270094"/>
    </source>
</evidence>
<name>A0A3P7J926_STRVU</name>
<proteinExistence type="predicted"/>
<gene>
    <name evidence="1" type="ORF">SVUK_LOCUS7685</name>
</gene>
<protein>
    <submittedName>
        <fullName evidence="1">Uncharacterized protein</fullName>
    </submittedName>
</protein>
<reference evidence="1 2" key="1">
    <citation type="submission" date="2018-11" db="EMBL/GenBank/DDBJ databases">
        <authorList>
            <consortium name="Pathogen Informatics"/>
        </authorList>
    </citation>
    <scope>NUCLEOTIDE SEQUENCE [LARGE SCALE GENOMIC DNA]</scope>
</reference>
<dbReference type="EMBL" id="UYYB01026674">
    <property type="protein sequence ID" value="VDM72687.1"/>
    <property type="molecule type" value="Genomic_DNA"/>
</dbReference>